<gene>
    <name evidence="11" type="primary">COX3</name>
</gene>
<evidence type="ECO:0000259" key="10">
    <source>
        <dbReference type="PROSITE" id="PS50253"/>
    </source>
</evidence>
<organism evidence="11">
    <name type="scientific">Capitonius sp. QL-2013</name>
    <dbReference type="NCBI Taxonomy" id="1421593"/>
    <lineage>
        <taxon>Eukaryota</taxon>
        <taxon>Metazoa</taxon>
        <taxon>Ecdysozoa</taxon>
        <taxon>Arthropoda</taxon>
        <taxon>Hexapoda</taxon>
        <taxon>Insecta</taxon>
        <taxon>Pterygota</taxon>
        <taxon>Neoptera</taxon>
        <taxon>Endopterygota</taxon>
        <taxon>Hymenoptera</taxon>
        <taxon>Apocrita</taxon>
        <taxon>Ichneumonoidea</taxon>
        <taxon>Braconidae</taxon>
        <taxon>Cenocoeliinae</taxon>
        <taxon>Capitonius</taxon>
    </lineage>
</organism>
<dbReference type="Pfam" id="PF00510">
    <property type="entry name" value="COX3"/>
    <property type="match status" value="1"/>
</dbReference>
<comment type="similarity">
    <text evidence="2 8">Belongs to the cytochrome c oxidase subunit 3 family.</text>
</comment>
<proteinExistence type="inferred from homology"/>
<protein>
    <recommendedName>
        <fullName evidence="3 8">Cytochrome c oxidase subunit 3</fullName>
    </recommendedName>
</protein>
<keyword evidence="5" id="KW-1278">Translocase</keyword>
<feature type="transmembrane region" description="Helical" evidence="9">
    <location>
        <begin position="79"/>
        <end position="106"/>
    </location>
</feature>
<evidence type="ECO:0000256" key="4">
    <source>
        <dbReference type="ARBA" id="ARBA00022692"/>
    </source>
</evidence>
<keyword evidence="6 9" id="KW-1133">Transmembrane helix</keyword>
<dbReference type="AlphaFoldDB" id="A0A0A6ZKX9"/>
<dbReference type="Gene3D" id="1.10.287.70">
    <property type="match status" value="1"/>
</dbReference>
<evidence type="ECO:0000256" key="1">
    <source>
        <dbReference type="ARBA" id="ARBA00004141"/>
    </source>
</evidence>
<feature type="transmembrane region" description="Helical" evidence="9">
    <location>
        <begin position="12"/>
        <end position="32"/>
    </location>
</feature>
<sequence length="260" mass="30960">MLKFNYPFHLVTVSPWPLLVSLGVMLSMLGILEWFIEFSVSLMFMSNMYLMIVVFQWWRDVVRESTFQGMHTIKVCEGLYMGMILFILSELMFFVSFFWTYFNMYLSLSIELGLNSSYNLEVFNPYNIPLLNTMILLSSGVSITWCHYSILNEKYDMSLDGIKITILLGMIFSFFQFLEYKESYFSINDSIYGSIFFVATGFHGIHVLVGTMFIFINFIRLKNNHFSFVHHFGFEAASWYWHFVDIVWLFLYIFIYWLSY</sequence>
<comment type="subcellular location">
    <subcellularLocation>
        <location evidence="1">Membrane</location>
        <topology evidence="1">Multi-pass membrane protein</topology>
    </subcellularLocation>
</comment>
<accession>A0A0A6ZKX9</accession>
<dbReference type="InterPro" id="IPR024791">
    <property type="entry name" value="Cyt_c/ubiquinol_Oxase_su3"/>
</dbReference>
<feature type="transmembrane region" description="Helical" evidence="9">
    <location>
        <begin position="126"/>
        <end position="148"/>
    </location>
</feature>
<dbReference type="PROSITE" id="PS50253">
    <property type="entry name" value="COX3"/>
    <property type="match status" value="1"/>
</dbReference>
<dbReference type="InterPro" id="IPR033945">
    <property type="entry name" value="Cyt_c_oxase_su3_dom"/>
</dbReference>
<dbReference type="InterPro" id="IPR000298">
    <property type="entry name" value="Cyt_c_oxidase-like_su3"/>
</dbReference>
<dbReference type="PANTHER" id="PTHR11403">
    <property type="entry name" value="CYTOCHROME C OXIDASE SUBUNIT III"/>
    <property type="match status" value="1"/>
</dbReference>
<feature type="transmembrane region" description="Helical" evidence="9">
    <location>
        <begin position="239"/>
        <end position="258"/>
    </location>
</feature>
<keyword evidence="8 11" id="KW-0496">Mitochondrion</keyword>
<evidence type="ECO:0000256" key="8">
    <source>
        <dbReference type="RuleBase" id="RU003375"/>
    </source>
</evidence>
<geneLocation type="mitochondrion" evidence="11"/>
<evidence type="ECO:0000313" key="11">
    <source>
        <dbReference type="EMBL" id="AHA52480.1"/>
    </source>
</evidence>
<feature type="transmembrane region" description="Helical" evidence="9">
    <location>
        <begin position="160"/>
        <end position="178"/>
    </location>
</feature>
<keyword evidence="4 8" id="KW-0812">Transmembrane</keyword>
<dbReference type="PANTHER" id="PTHR11403:SF7">
    <property type="entry name" value="CYTOCHROME C OXIDASE SUBUNIT 3"/>
    <property type="match status" value="1"/>
</dbReference>
<dbReference type="Gene3D" id="1.20.120.80">
    <property type="entry name" value="Cytochrome c oxidase, subunit III, four-helix bundle"/>
    <property type="match status" value="1"/>
</dbReference>
<evidence type="ECO:0000256" key="6">
    <source>
        <dbReference type="ARBA" id="ARBA00022989"/>
    </source>
</evidence>
<dbReference type="EMBL" id="KF385869">
    <property type="protein sequence ID" value="AHA52480.1"/>
    <property type="molecule type" value="Genomic_DNA"/>
</dbReference>
<dbReference type="SUPFAM" id="SSF81452">
    <property type="entry name" value="Cytochrome c oxidase subunit III-like"/>
    <property type="match status" value="1"/>
</dbReference>
<feature type="domain" description="Heme-copper oxidase subunit III family profile" evidence="10">
    <location>
        <begin position="4"/>
        <end position="260"/>
    </location>
</feature>
<dbReference type="InterPro" id="IPR035973">
    <property type="entry name" value="Cyt_c_oxidase_su3-like_sf"/>
</dbReference>
<evidence type="ECO:0000256" key="2">
    <source>
        <dbReference type="ARBA" id="ARBA00010581"/>
    </source>
</evidence>
<dbReference type="GO" id="GO:0006123">
    <property type="term" value="P:mitochondrial electron transport, cytochrome c to oxygen"/>
    <property type="evidence" value="ECO:0007669"/>
    <property type="project" value="TreeGrafter"/>
</dbReference>
<feature type="transmembrane region" description="Helical" evidence="9">
    <location>
        <begin position="38"/>
        <end position="58"/>
    </location>
</feature>
<comment type="function">
    <text evidence="8">Component of the cytochrome c oxidase, the last enzyme in the mitochondrial electron transport chain which drives oxidative phosphorylation. The respiratory chain contains 3 multisubunit complexes succinate dehydrogenase (complex II, CII), ubiquinol-cytochrome c oxidoreductase (cytochrome b-c1 complex, complex III, CIII) and cytochrome c oxidase (complex IV, CIV), that cooperate to transfer electrons derived from NADH and succinate to molecular oxygen, creating an electrochemical gradient over the inner membrane that drives transmembrane transport and the ATP synthase. Cytochrome c oxidase is the component of the respiratory chain that catalyzes the reduction of oxygen to water. Electrons originating from reduced cytochrome c in the intermembrane space (IMS) are transferred via the dinuclear copper A center (CU(A)) of subunit 2 and heme A of subunit 1 to the active site in subunit 1, a binuclear center (BNC) formed by heme A3 and copper B (CU(B)). The BNC reduces molecular oxygen to 2 water molecules using 4 electrons from cytochrome c in the IMS and 4 protons from the mitochondrial matrix.</text>
</comment>
<dbReference type="CDD" id="cd01665">
    <property type="entry name" value="Cyt_c_Oxidase_III"/>
    <property type="match status" value="1"/>
</dbReference>
<keyword evidence="7 9" id="KW-0472">Membrane</keyword>
<name>A0A0A6ZKX9_9HYME</name>
<reference evidence="11" key="1">
    <citation type="submission" date="2013-07" db="EMBL/GenBank/DDBJ databases">
        <title>The comparative mitochondrial genomes from Braconidae subfamilies and the phylogeny of the Hymenoptera.</title>
        <authorList>
            <person name="Li Q."/>
            <person name="Wei S.J."/>
            <person name="Chen X.X."/>
        </authorList>
    </citation>
    <scope>NUCLEOTIDE SEQUENCE</scope>
</reference>
<dbReference type="InterPro" id="IPR013833">
    <property type="entry name" value="Cyt_c_oxidase_su3_a-hlx"/>
</dbReference>
<dbReference type="GO" id="GO:0004129">
    <property type="term" value="F:cytochrome-c oxidase activity"/>
    <property type="evidence" value="ECO:0007669"/>
    <property type="project" value="InterPro"/>
</dbReference>
<evidence type="ECO:0000256" key="9">
    <source>
        <dbReference type="SAM" id="Phobius"/>
    </source>
</evidence>
<evidence type="ECO:0000256" key="3">
    <source>
        <dbReference type="ARBA" id="ARBA00015944"/>
    </source>
</evidence>
<evidence type="ECO:0000256" key="7">
    <source>
        <dbReference type="ARBA" id="ARBA00023136"/>
    </source>
</evidence>
<feature type="transmembrane region" description="Helical" evidence="9">
    <location>
        <begin position="190"/>
        <end position="218"/>
    </location>
</feature>
<dbReference type="GO" id="GO:0016020">
    <property type="term" value="C:membrane"/>
    <property type="evidence" value="ECO:0007669"/>
    <property type="project" value="UniProtKB-SubCell"/>
</dbReference>
<evidence type="ECO:0000256" key="5">
    <source>
        <dbReference type="ARBA" id="ARBA00022967"/>
    </source>
</evidence>
<dbReference type="GO" id="GO:0005739">
    <property type="term" value="C:mitochondrion"/>
    <property type="evidence" value="ECO:0007669"/>
    <property type="project" value="TreeGrafter"/>
</dbReference>